<dbReference type="PANTHER" id="PTHR47916">
    <property type="entry name" value="FRUCTOSE-BISPHOSPHATE ALDOLASE CLASS 1"/>
    <property type="match status" value="1"/>
</dbReference>
<name>A0A1W1VFQ9_9FIRM</name>
<dbReference type="STRING" id="698762.SAMN00808754_0593"/>
<dbReference type="Pfam" id="PF01791">
    <property type="entry name" value="DeoC"/>
    <property type="match status" value="1"/>
</dbReference>
<dbReference type="InterPro" id="IPR013785">
    <property type="entry name" value="Aldolase_TIM"/>
</dbReference>
<dbReference type="PANTHER" id="PTHR47916:SF1">
    <property type="entry name" value="3-HYDROXY-5-PHOSPHONOOXYPENTANE-2,4-DIONE THIOLASE"/>
    <property type="match status" value="1"/>
</dbReference>
<dbReference type="EMBL" id="LT838272">
    <property type="protein sequence ID" value="SMB92192.1"/>
    <property type="molecule type" value="Genomic_DNA"/>
</dbReference>
<dbReference type="AlphaFoldDB" id="A0A1W1VFQ9"/>
<evidence type="ECO:0000313" key="2">
    <source>
        <dbReference type="Proteomes" id="UP000192569"/>
    </source>
</evidence>
<dbReference type="GO" id="GO:0004332">
    <property type="term" value="F:fructose-bisphosphate aldolase activity"/>
    <property type="evidence" value="ECO:0007669"/>
    <property type="project" value="InterPro"/>
</dbReference>
<evidence type="ECO:0000313" key="1">
    <source>
        <dbReference type="EMBL" id="SMB92192.1"/>
    </source>
</evidence>
<dbReference type="RefSeq" id="WP_197686556.1">
    <property type="nucleotide sequence ID" value="NZ_LT838272.1"/>
</dbReference>
<dbReference type="InterPro" id="IPR002915">
    <property type="entry name" value="DeoC/FbaB/LacD_aldolase"/>
</dbReference>
<organism evidence="1 2">
    <name type="scientific">Thermanaeromonas toyohensis ToBE</name>
    <dbReference type="NCBI Taxonomy" id="698762"/>
    <lineage>
        <taxon>Bacteria</taxon>
        <taxon>Bacillati</taxon>
        <taxon>Bacillota</taxon>
        <taxon>Clostridia</taxon>
        <taxon>Neomoorellales</taxon>
        <taxon>Neomoorellaceae</taxon>
        <taxon>Thermanaeromonas</taxon>
    </lineage>
</organism>
<dbReference type="InterPro" id="IPR041720">
    <property type="entry name" value="FbaB-like"/>
</dbReference>
<gene>
    <name evidence="1" type="ORF">SAMN00808754_0593</name>
</gene>
<dbReference type="PIRSF" id="PIRSF038992">
    <property type="entry name" value="Aldolase_Ia"/>
    <property type="match status" value="1"/>
</dbReference>
<dbReference type="SUPFAM" id="SSF51569">
    <property type="entry name" value="Aldolase"/>
    <property type="match status" value="1"/>
</dbReference>
<protein>
    <submittedName>
        <fullName evidence="1">Fructose-bisphosphate aldolase, class I</fullName>
    </submittedName>
</protein>
<accession>A0A1W1VFQ9</accession>
<dbReference type="SMART" id="SM01133">
    <property type="entry name" value="DeoC"/>
    <property type="match status" value="1"/>
</dbReference>
<keyword evidence="2" id="KW-1185">Reference proteome</keyword>
<sequence length="262" mass="27416">MSNIGKVRRLKRLFRPDGRTFIVAMDHGTNAGPLPGLERPGETLTKIAASGADAVIVNYGVAREFARELASLGLILRLDIPPTVLGQGCASHLVYGVEEALRLGADAVIVNAGPGVGVEEVTLPQLAQIARQCDAWGIPLIGEISPGGFDSDPALRTLKNIQLGARIACELGVDAIKTIYHPGFEAVVKNCFVPIVVLGGARVSDDVTFLASIKSALEEGAAGVAIGRNVWGHPQPEKMARALEALIHKGATLGEAKAILQG</sequence>
<dbReference type="InterPro" id="IPR050456">
    <property type="entry name" value="DeoC/FbaB_aldolase"/>
</dbReference>
<reference evidence="1 2" key="1">
    <citation type="submission" date="2017-04" db="EMBL/GenBank/DDBJ databases">
        <authorList>
            <person name="Afonso C.L."/>
            <person name="Miller P.J."/>
            <person name="Scott M.A."/>
            <person name="Spackman E."/>
            <person name="Goraichik I."/>
            <person name="Dimitrov K.M."/>
            <person name="Suarez D.L."/>
            <person name="Swayne D.E."/>
        </authorList>
    </citation>
    <scope>NUCLEOTIDE SEQUENCE [LARGE SCALE GENOMIC DNA]</scope>
    <source>
        <strain evidence="1 2">ToBE</strain>
    </source>
</reference>
<dbReference type="Gene3D" id="3.20.20.70">
    <property type="entry name" value="Aldolase class I"/>
    <property type="match status" value="1"/>
</dbReference>
<proteinExistence type="predicted"/>
<dbReference type="Proteomes" id="UP000192569">
    <property type="component" value="Chromosome I"/>
</dbReference>